<dbReference type="EMBL" id="JAANBB010000001">
    <property type="protein sequence ID" value="KAF7558155.1"/>
    <property type="molecule type" value="Genomic_DNA"/>
</dbReference>
<evidence type="ECO:0000256" key="1">
    <source>
        <dbReference type="SAM" id="MobiDB-lite"/>
    </source>
</evidence>
<keyword evidence="3" id="KW-1185">Reference proteome</keyword>
<feature type="region of interest" description="Disordered" evidence="1">
    <location>
        <begin position="1"/>
        <end position="156"/>
    </location>
</feature>
<organism evidence="2 3">
    <name type="scientific">Cylindrodendrum hubeiense</name>
    <dbReference type="NCBI Taxonomy" id="595255"/>
    <lineage>
        <taxon>Eukaryota</taxon>
        <taxon>Fungi</taxon>
        <taxon>Dikarya</taxon>
        <taxon>Ascomycota</taxon>
        <taxon>Pezizomycotina</taxon>
        <taxon>Sordariomycetes</taxon>
        <taxon>Hypocreomycetidae</taxon>
        <taxon>Hypocreales</taxon>
        <taxon>Nectriaceae</taxon>
        <taxon>Cylindrodendrum</taxon>
    </lineage>
</organism>
<dbReference type="Proteomes" id="UP000722485">
    <property type="component" value="Unassembled WGS sequence"/>
</dbReference>
<proteinExistence type="predicted"/>
<feature type="region of interest" description="Disordered" evidence="1">
    <location>
        <begin position="271"/>
        <end position="291"/>
    </location>
</feature>
<name>A0A9P5HHG4_9HYPO</name>
<sequence length="401" mass="45221">MIPEGCETNTESGTIRDRQHSLVTKLTKPTKTFASTGPAKAKAQHSPNENPIVLPDPEYRNVAGHVTRRQNAVRAEAPPTNTSRASSNLQNRRANWNEKQRRRTGNYDDDNSSGSDSDDRKKKQGDGGPSLKPRRQRTEPVEASHSGPSSLETEEKERLAIQKVLRRVSETWESVGWQRKQYQSQGSYRKRKLIQHHERDQGRRHRDLLRSLEGTHGAPREQALEDFKASSEDPATNTYFLGTGRLGVDIMTDAYLEKIIQDVAGAMRHDLAAGRKSPSTDGLSIPQIIRNSRHPNGPFTKEYMDWASVGIDPADVERACVELQQKAKSSRVQEFRDTMEDAKMPVEQIFIPDAIKDGKVPLVLFKGDYPSTVVEVDPEDLESMGWIWRSMVYAGPEWRVA</sequence>
<protein>
    <submittedName>
        <fullName evidence="2">Uncharacterized protein</fullName>
    </submittedName>
</protein>
<comment type="caution">
    <text evidence="2">The sequence shown here is derived from an EMBL/GenBank/DDBJ whole genome shotgun (WGS) entry which is preliminary data.</text>
</comment>
<dbReference type="AlphaFoldDB" id="A0A9P5HHG4"/>
<evidence type="ECO:0000313" key="2">
    <source>
        <dbReference type="EMBL" id="KAF7558155.1"/>
    </source>
</evidence>
<dbReference type="OrthoDB" id="10676474at2759"/>
<feature type="compositionally biased region" description="Polar residues" evidence="1">
    <location>
        <begin position="79"/>
        <end position="94"/>
    </location>
</feature>
<evidence type="ECO:0000313" key="3">
    <source>
        <dbReference type="Proteomes" id="UP000722485"/>
    </source>
</evidence>
<accession>A0A9P5HHG4</accession>
<feature type="region of interest" description="Disordered" evidence="1">
    <location>
        <begin position="183"/>
        <end position="205"/>
    </location>
</feature>
<feature type="compositionally biased region" description="Polar residues" evidence="1">
    <location>
        <begin position="21"/>
        <end position="35"/>
    </location>
</feature>
<gene>
    <name evidence="2" type="ORF">G7Z17_g51</name>
</gene>
<reference evidence="2" key="1">
    <citation type="submission" date="2020-03" db="EMBL/GenBank/DDBJ databases">
        <title>Draft Genome Sequence of Cylindrodendrum hubeiense.</title>
        <authorList>
            <person name="Buettner E."/>
            <person name="Kellner H."/>
        </authorList>
    </citation>
    <scope>NUCLEOTIDE SEQUENCE</scope>
    <source>
        <strain evidence="2">IHI 201604</strain>
    </source>
</reference>